<evidence type="ECO:0000313" key="2">
    <source>
        <dbReference type="Proteomes" id="UP000248329"/>
    </source>
</evidence>
<dbReference type="Proteomes" id="UP000248329">
    <property type="component" value="Unassembled WGS sequence"/>
</dbReference>
<gene>
    <name evidence="1" type="ORF">C4B59_06830</name>
</gene>
<accession>A0AC61L3P8</accession>
<comment type="caution">
    <text evidence="1">The sequence shown here is derived from an EMBL/GenBank/DDBJ whole genome shotgun (WGS) entry which is preliminary data.</text>
</comment>
<sequence>MYNSKLSSDWQDDIQNRFPLLEGTSINQFNSGSFRQVETDVRRMGSWLTYPDNFFESIFHRPGLTSSNSSIPPHSKPFLSDEIVIVPLRELSYSDAKKEISEYIKKAGDRKVYISELAEELLIDFELIEEIIEELEMCKMG</sequence>
<dbReference type="EMBL" id="PQXF01000010">
    <property type="protein sequence ID" value="PXF60877.1"/>
    <property type="molecule type" value="Genomic_DNA"/>
</dbReference>
<organism evidence="1 2">
    <name type="scientific">Candidatus Methanogaster sp</name>
    <dbReference type="NCBI Taxonomy" id="3386292"/>
    <lineage>
        <taxon>Archaea</taxon>
        <taxon>Methanobacteriati</taxon>
        <taxon>Methanobacteriota</taxon>
        <taxon>Stenosarchaea group</taxon>
        <taxon>Methanomicrobia</taxon>
        <taxon>Methanosarcinales</taxon>
        <taxon>ANME-2 cluster</taxon>
        <taxon>Candidatus Methanogasteraceae</taxon>
        <taxon>Candidatus Methanogaster</taxon>
    </lineage>
</organism>
<proteinExistence type="predicted"/>
<evidence type="ECO:0000313" key="1">
    <source>
        <dbReference type="EMBL" id="PXF60877.1"/>
    </source>
</evidence>
<reference evidence="1" key="1">
    <citation type="submission" date="2018-01" db="EMBL/GenBank/DDBJ databases">
        <authorList>
            <person name="Krukenberg V."/>
        </authorList>
    </citation>
    <scope>NUCLEOTIDE SEQUENCE</scope>
    <source>
        <strain evidence="1">E20ANME2</strain>
    </source>
</reference>
<name>A0AC61L3P8_9EURY</name>
<protein>
    <submittedName>
        <fullName evidence="1">Uncharacterized protein</fullName>
    </submittedName>
</protein>